<feature type="coiled-coil region" evidence="1">
    <location>
        <begin position="420"/>
        <end position="447"/>
    </location>
</feature>
<keyword evidence="1" id="KW-0175">Coiled coil</keyword>
<reference evidence="3 4" key="1">
    <citation type="journal article" date="2018" name="New Phytol.">
        <title>Phylogenomics of Endogonaceae and evolution of mycorrhizas within Mucoromycota.</title>
        <authorList>
            <person name="Chang Y."/>
            <person name="Desiro A."/>
            <person name="Na H."/>
            <person name="Sandor L."/>
            <person name="Lipzen A."/>
            <person name="Clum A."/>
            <person name="Barry K."/>
            <person name="Grigoriev I.V."/>
            <person name="Martin F.M."/>
            <person name="Stajich J.E."/>
            <person name="Smith M.E."/>
            <person name="Bonito G."/>
            <person name="Spatafora J.W."/>
        </authorList>
    </citation>
    <scope>NUCLEOTIDE SEQUENCE [LARGE SCALE GENOMIC DNA]</scope>
    <source>
        <strain evidence="3 4">AD002</strain>
    </source>
</reference>
<protein>
    <submittedName>
        <fullName evidence="3">Uncharacterized protein</fullName>
    </submittedName>
</protein>
<evidence type="ECO:0000256" key="1">
    <source>
        <dbReference type="SAM" id="Coils"/>
    </source>
</evidence>
<keyword evidence="4" id="KW-1185">Reference proteome</keyword>
<accession>A0A433QDK2</accession>
<evidence type="ECO:0000313" key="3">
    <source>
        <dbReference type="EMBL" id="RUS27895.1"/>
    </source>
</evidence>
<organism evidence="3 4">
    <name type="scientific">Jimgerdemannia flammicorona</name>
    <dbReference type="NCBI Taxonomy" id="994334"/>
    <lineage>
        <taxon>Eukaryota</taxon>
        <taxon>Fungi</taxon>
        <taxon>Fungi incertae sedis</taxon>
        <taxon>Mucoromycota</taxon>
        <taxon>Mucoromycotina</taxon>
        <taxon>Endogonomycetes</taxon>
        <taxon>Endogonales</taxon>
        <taxon>Endogonaceae</taxon>
        <taxon>Jimgerdemannia</taxon>
    </lineage>
</organism>
<dbReference type="EMBL" id="RBNJ01007560">
    <property type="protein sequence ID" value="RUS27895.1"/>
    <property type="molecule type" value="Genomic_DNA"/>
</dbReference>
<feature type="region of interest" description="Disordered" evidence="2">
    <location>
        <begin position="1"/>
        <end position="36"/>
    </location>
</feature>
<comment type="caution">
    <text evidence="3">The sequence shown here is derived from an EMBL/GenBank/DDBJ whole genome shotgun (WGS) entry which is preliminary data.</text>
</comment>
<sequence length="482" mass="53911">MHIIYNPDHHDGDTYDQTSSQKPAEFSSPQTPSVDAEPSSLYERVSLLEEHVRLLANPTCRYDCPSGEPAFLSPPCGCLPSHHESDTKTLIELAGTRTIECELLKSALATQAVRVESLEQAAAAKDDEIARLQKCPAQQDVSAQIAKEAAQMARAESLEQAAVVKDDEIFQLQRRAAQREAEIKRLRESSARVAKQVKTAQEKVEDLEEAVADKEDRIAELLKDIDTQEDELNLLQDLLTEETKVSQDRLKEVVASNEEKIAELEKVIAKQVTQLAAAESAQSELNMVVAMKTAEAKAAQDNADELLEVIRWGMAEGDDGVKYEGDDKGEMGQLLRNQIKSLYGMVNSLCESLNKEREKALDREYELLDKLASHEEVIHDLTTELKDIHFREVNKPREAEKMQEDAAEKDLRIVALEGMLSDSQGEATALRAQVQSLESKIVELESYDDGEISMFDEAPEVIAAPSRRRLRRYRYSNYGSVL</sequence>
<feature type="coiled-coil region" evidence="1">
    <location>
        <begin position="169"/>
        <end position="281"/>
    </location>
</feature>
<evidence type="ECO:0000256" key="2">
    <source>
        <dbReference type="SAM" id="MobiDB-lite"/>
    </source>
</evidence>
<feature type="compositionally biased region" description="Polar residues" evidence="2">
    <location>
        <begin position="15"/>
        <end position="33"/>
    </location>
</feature>
<gene>
    <name evidence="3" type="ORF">BC938DRAFT_482597</name>
</gene>
<dbReference type="Proteomes" id="UP000274822">
    <property type="component" value="Unassembled WGS sequence"/>
</dbReference>
<name>A0A433QDK2_9FUNG</name>
<proteinExistence type="predicted"/>
<dbReference type="AlphaFoldDB" id="A0A433QDK2"/>
<evidence type="ECO:0000313" key="4">
    <source>
        <dbReference type="Proteomes" id="UP000274822"/>
    </source>
</evidence>